<organism evidence="1 2">
    <name type="scientific">Paenibacillus lentus</name>
    <dbReference type="NCBI Taxonomy" id="1338368"/>
    <lineage>
        <taxon>Bacteria</taxon>
        <taxon>Bacillati</taxon>
        <taxon>Bacillota</taxon>
        <taxon>Bacilli</taxon>
        <taxon>Bacillales</taxon>
        <taxon>Paenibacillaceae</taxon>
        <taxon>Paenibacillus</taxon>
    </lineage>
</organism>
<reference evidence="1 2" key="1">
    <citation type="submission" date="2018-11" db="EMBL/GenBank/DDBJ databases">
        <title>Genome sequencing of Paenibacillus lentus DSM25539(T).</title>
        <authorList>
            <person name="Kook J.-K."/>
            <person name="Park S.-N."/>
            <person name="Lim Y.K."/>
        </authorList>
    </citation>
    <scope>NUCLEOTIDE SEQUENCE [LARGE SCALE GENOMIC DNA]</scope>
    <source>
        <strain evidence="1 2">DSM 25539</strain>
    </source>
</reference>
<gene>
    <name evidence="1" type="ORF">EIM92_11340</name>
</gene>
<protein>
    <submittedName>
        <fullName evidence="1">Uncharacterized protein</fullName>
    </submittedName>
</protein>
<sequence length="108" mass="12502">MRIRAYCDFYDEAFRPLQLVIKTEPGELDWSKTLYISLPAPLEPLEAEDYGDDRGVSVLLEDLVSQGEEKNSLGILLPQIYARHGMEFELLIIQMDDAEEILHLDRNY</sequence>
<dbReference type="RefSeq" id="WP_125082727.1">
    <property type="nucleotide sequence ID" value="NZ_CP034248.1"/>
</dbReference>
<name>A0A3Q8SB46_9BACL</name>
<proteinExistence type="predicted"/>
<dbReference type="KEGG" id="plen:EIM92_11340"/>
<accession>A0A3Q8SB46</accession>
<dbReference type="EMBL" id="CP034248">
    <property type="protein sequence ID" value="AZK46676.1"/>
    <property type="molecule type" value="Genomic_DNA"/>
</dbReference>
<dbReference type="Proteomes" id="UP000273145">
    <property type="component" value="Chromosome"/>
</dbReference>
<evidence type="ECO:0000313" key="2">
    <source>
        <dbReference type="Proteomes" id="UP000273145"/>
    </source>
</evidence>
<evidence type="ECO:0000313" key="1">
    <source>
        <dbReference type="EMBL" id="AZK46676.1"/>
    </source>
</evidence>
<dbReference type="OrthoDB" id="2616721at2"/>
<dbReference type="AlphaFoldDB" id="A0A3Q8SB46"/>
<keyword evidence="2" id="KW-1185">Reference proteome</keyword>